<reference evidence="2 3" key="1">
    <citation type="submission" date="2016-10" db="EMBL/GenBank/DDBJ databases">
        <authorList>
            <person name="de Groot N.N."/>
        </authorList>
    </citation>
    <scope>NUCLEOTIDE SEQUENCE [LARGE SCALE GENOMIC DNA]</scope>
    <source>
        <strain evidence="2 3">DSM 26000</strain>
    </source>
</reference>
<gene>
    <name evidence="2" type="ORF">SAMN05443292_2437</name>
</gene>
<dbReference type="Pfam" id="PF20545">
    <property type="entry name" value="DUF6759"/>
    <property type="match status" value="1"/>
</dbReference>
<accession>A0A1I3HWW1</accession>
<sequence>MDEIQEFLDTANHEDPRFQLCKKRLVELKNRSWMTRKNPADFMTARPIVEVTKIFLDEAEFKALQQESLAKHTTKTVNLLNALFNPDLKSDERIVMIQNQSDCNLILNYTGNSAGKLAISSHGEDFIIIKKGDYNLSANVCDAPYNSAKSFTENQIISLGYSAFAENKFENRK</sequence>
<dbReference type="AlphaFoldDB" id="A0A1I3HWW1"/>
<protein>
    <recommendedName>
        <fullName evidence="1">DUF6759 domain-containing protein</fullName>
    </recommendedName>
</protein>
<organism evidence="2 3">
    <name type="scientific">Halpernia frigidisoli</name>
    <dbReference type="NCBI Taxonomy" id="1125876"/>
    <lineage>
        <taxon>Bacteria</taxon>
        <taxon>Pseudomonadati</taxon>
        <taxon>Bacteroidota</taxon>
        <taxon>Flavobacteriia</taxon>
        <taxon>Flavobacteriales</taxon>
        <taxon>Weeksellaceae</taxon>
        <taxon>Chryseobacterium group</taxon>
        <taxon>Halpernia</taxon>
    </lineage>
</organism>
<evidence type="ECO:0000313" key="2">
    <source>
        <dbReference type="EMBL" id="SFI40236.1"/>
    </source>
</evidence>
<proteinExistence type="predicted"/>
<dbReference type="EMBL" id="FOQT01000004">
    <property type="protein sequence ID" value="SFI40236.1"/>
    <property type="molecule type" value="Genomic_DNA"/>
</dbReference>
<dbReference type="InterPro" id="IPR046647">
    <property type="entry name" value="DUF6759"/>
</dbReference>
<dbReference type="STRING" id="1125876.SAMN05443292_2437"/>
<dbReference type="RefSeq" id="WP_090081033.1">
    <property type="nucleotide sequence ID" value="NZ_FOQT01000004.1"/>
</dbReference>
<keyword evidence="3" id="KW-1185">Reference proteome</keyword>
<feature type="domain" description="DUF6759" evidence="1">
    <location>
        <begin position="71"/>
        <end position="161"/>
    </location>
</feature>
<evidence type="ECO:0000313" key="3">
    <source>
        <dbReference type="Proteomes" id="UP000198931"/>
    </source>
</evidence>
<evidence type="ECO:0000259" key="1">
    <source>
        <dbReference type="Pfam" id="PF20545"/>
    </source>
</evidence>
<name>A0A1I3HWW1_9FLAO</name>
<dbReference type="OrthoDB" id="1451508at2"/>
<dbReference type="Proteomes" id="UP000198931">
    <property type="component" value="Unassembled WGS sequence"/>
</dbReference>